<evidence type="ECO:0000313" key="2">
    <source>
        <dbReference type="EMBL" id="MDI5891996.1"/>
    </source>
</evidence>
<organism evidence="2 3">
    <name type="scientific">Halomonas rhizosphaerae</name>
    <dbReference type="NCBI Taxonomy" id="3043296"/>
    <lineage>
        <taxon>Bacteria</taxon>
        <taxon>Pseudomonadati</taxon>
        <taxon>Pseudomonadota</taxon>
        <taxon>Gammaproteobacteria</taxon>
        <taxon>Oceanospirillales</taxon>
        <taxon>Halomonadaceae</taxon>
        <taxon>Halomonas</taxon>
    </lineage>
</organism>
<proteinExistence type="predicted"/>
<dbReference type="Gene3D" id="3.10.490.10">
    <property type="entry name" value="Gamma-glutamyl cyclotransferase-like"/>
    <property type="match status" value="1"/>
</dbReference>
<dbReference type="RefSeq" id="WP_282735932.1">
    <property type="nucleotide sequence ID" value="NZ_JASCQP010000028.1"/>
</dbReference>
<dbReference type="SUPFAM" id="SSF110857">
    <property type="entry name" value="Gamma-glutamyl cyclotransferase-like"/>
    <property type="match status" value="1"/>
</dbReference>
<dbReference type="EMBL" id="JASCQP010000028">
    <property type="protein sequence ID" value="MDI5891996.1"/>
    <property type="molecule type" value="Genomic_DNA"/>
</dbReference>
<feature type="domain" description="Gamma-glutamylcyclotransferase AIG2-like" evidence="1">
    <location>
        <begin position="48"/>
        <end position="136"/>
    </location>
</feature>
<accession>A0ABT6V1B9</accession>
<dbReference type="Proteomes" id="UP001225957">
    <property type="component" value="Unassembled WGS sequence"/>
</dbReference>
<gene>
    <name evidence="2" type="ORF">QLQ83_12935</name>
</gene>
<keyword evidence="3" id="KW-1185">Reference proteome</keyword>
<dbReference type="Pfam" id="PF06094">
    <property type="entry name" value="GGACT"/>
    <property type="match status" value="1"/>
</dbReference>
<dbReference type="InterPro" id="IPR009288">
    <property type="entry name" value="AIG2-like_dom"/>
</dbReference>
<reference evidence="2 3" key="1">
    <citation type="submission" date="2023-04" db="EMBL/GenBank/DDBJ databases">
        <title>Halomonas strains isolated from rhizosphere soil.</title>
        <authorList>
            <person name="Xu L."/>
            <person name="Sun J.-Q."/>
        </authorList>
    </citation>
    <scope>NUCLEOTIDE SEQUENCE [LARGE SCALE GENOMIC DNA]</scope>
    <source>
        <strain evidence="2 3">LR5S20</strain>
    </source>
</reference>
<dbReference type="InterPro" id="IPR036568">
    <property type="entry name" value="GGCT-like_sf"/>
</dbReference>
<evidence type="ECO:0000313" key="3">
    <source>
        <dbReference type="Proteomes" id="UP001225957"/>
    </source>
</evidence>
<dbReference type="InterPro" id="IPR013024">
    <property type="entry name" value="GGCT-like"/>
</dbReference>
<evidence type="ECO:0000259" key="1">
    <source>
        <dbReference type="Pfam" id="PF06094"/>
    </source>
</evidence>
<dbReference type="CDD" id="cd06661">
    <property type="entry name" value="GGCT_like"/>
    <property type="match status" value="1"/>
</dbReference>
<sequence>MRSLKWLGALALVGPLALAGWLWLSLLSPWTYDRPDHLPPVQEGAHRVFVYGTLTHAPVRWLVYGRVGDPEPAVLTGFERTGLDLSPSPGARVEGLLLRVEAEELARLDRYERLGIRYERVRQTLVDGRKAWVYRRLPTEGDEGTAE</sequence>
<protein>
    <submittedName>
        <fullName evidence="2">Gamma-glutamylcyclotransferase</fullName>
    </submittedName>
</protein>
<comment type="caution">
    <text evidence="2">The sequence shown here is derived from an EMBL/GenBank/DDBJ whole genome shotgun (WGS) entry which is preliminary data.</text>
</comment>
<name>A0ABT6V1B9_9GAMM</name>